<reference evidence="1 2" key="1">
    <citation type="journal article" date="2019" name="Int. J. Syst. Evol. Microbiol.">
        <title>The Global Catalogue of Microorganisms (GCM) 10K type strain sequencing project: providing services to taxonomists for standard genome sequencing and annotation.</title>
        <authorList>
            <consortium name="The Broad Institute Genomics Platform"/>
            <consortium name="The Broad Institute Genome Sequencing Center for Infectious Disease"/>
            <person name="Wu L."/>
            <person name="Ma J."/>
        </authorList>
    </citation>
    <scope>NUCLEOTIDE SEQUENCE [LARGE SCALE GENOMIC DNA]</scope>
    <source>
        <strain evidence="1 2">JCM 12696</strain>
    </source>
</reference>
<evidence type="ECO:0000313" key="2">
    <source>
        <dbReference type="Proteomes" id="UP001501371"/>
    </source>
</evidence>
<sequence length="69" mass="7627">MGIEKEEVIVLVSHANHFPHTGVRRLSVRIAPGSISRVEDSGRLEGRCTEKGCHCDEKEKKDGRGKGGW</sequence>
<proteinExistence type="predicted"/>
<evidence type="ECO:0000313" key="1">
    <source>
        <dbReference type="EMBL" id="GAA1173204.1"/>
    </source>
</evidence>
<gene>
    <name evidence="1" type="ORF">GCM10009654_33120</name>
</gene>
<accession>A0ABN1UY02</accession>
<name>A0ABN1UY02_9ACTN</name>
<comment type="caution">
    <text evidence="1">The sequence shown here is derived from an EMBL/GenBank/DDBJ whole genome shotgun (WGS) entry which is preliminary data.</text>
</comment>
<organism evidence="1 2">
    <name type="scientific">Streptomyces hebeiensis</name>
    <dbReference type="NCBI Taxonomy" id="229486"/>
    <lineage>
        <taxon>Bacteria</taxon>
        <taxon>Bacillati</taxon>
        <taxon>Actinomycetota</taxon>
        <taxon>Actinomycetes</taxon>
        <taxon>Kitasatosporales</taxon>
        <taxon>Streptomycetaceae</taxon>
        <taxon>Streptomyces</taxon>
    </lineage>
</organism>
<dbReference type="Proteomes" id="UP001501371">
    <property type="component" value="Unassembled WGS sequence"/>
</dbReference>
<dbReference type="EMBL" id="BAAAKV010000027">
    <property type="protein sequence ID" value="GAA1173204.1"/>
    <property type="molecule type" value="Genomic_DNA"/>
</dbReference>
<keyword evidence="2" id="KW-1185">Reference proteome</keyword>
<protein>
    <submittedName>
        <fullName evidence="1">Uncharacterized protein</fullName>
    </submittedName>
</protein>